<protein>
    <submittedName>
        <fullName evidence="2">Uncharacterized protein</fullName>
    </submittedName>
</protein>
<dbReference type="AlphaFoldDB" id="A0A835CRS8"/>
<keyword evidence="1" id="KW-1133">Transmembrane helix</keyword>
<gene>
    <name evidence="2" type="ORF">HCN44_008904</name>
</gene>
<dbReference type="Proteomes" id="UP000639338">
    <property type="component" value="Unassembled WGS sequence"/>
</dbReference>
<evidence type="ECO:0000256" key="1">
    <source>
        <dbReference type="SAM" id="Phobius"/>
    </source>
</evidence>
<keyword evidence="1" id="KW-0472">Membrane</keyword>
<accession>A0A835CRS8</accession>
<evidence type="ECO:0000313" key="3">
    <source>
        <dbReference type="Proteomes" id="UP000639338"/>
    </source>
</evidence>
<comment type="caution">
    <text evidence="2">The sequence shown here is derived from an EMBL/GenBank/DDBJ whole genome shotgun (WGS) entry which is preliminary data.</text>
</comment>
<feature type="transmembrane region" description="Helical" evidence="1">
    <location>
        <begin position="257"/>
        <end position="281"/>
    </location>
</feature>
<feature type="transmembrane region" description="Helical" evidence="1">
    <location>
        <begin position="60"/>
        <end position="81"/>
    </location>
</feature>
<dbReference type="InterPro" id="IPR049352">
    <property type="entry name" value="Rost"/>
</dbReference>
<dbReference type="OrthoDB" id="419711at2759"/>
<dbReference type="GO" id="GO:0016020">
    <property type="term" value="C:membrane"/>
    <property type="evidence" value="ECO:0007669"/>
    <property type="project" value="TreeGrafter"/>
</dbReference>
<evidence type="ECO:0000313" key="2">
    <source>
        <dbReference type="EMBL" id="KAF7991533.1"/>
    </source>
</evidence>
<organism evidence="2 3">
    <name type="scientific">Aphidius gifuensis</name>
    <name type="common">Parasitoid wasp</name>
    <dbReference type="NCBI Taxonomy" id="684658"/>
    <lineage>
        <taxon>Eukaryota</taxon>
        <taxon>Metazoa</taxon>
        <taxon>Ecdysozoa</taxon>
        <taxon>Arthropoda</taxon>
        <taxon>Hexapoda</taxon>
        <taxon>Insecta</taxon>
        <taxon>Pterygota</taxon>
        <taxon>Neoptera</taxon>
        <taxon>Endopterygota</taxon>
        <taxon>Hymenoptera</taxon>
        <taxon>Apocrita</taxon>
        <taxon>Ichneumonoidea</taxon>
        <taxon>Braconidae</taxon>
        <taxon>Aphidiinae</taxon>
        <taxon>Aphidius</taxon>
    </lineage>
</organism>
<dbReference type="PANTHER" id="PTHR12242">
    <property type="entry name" value="OS02G0130600 PROTEIN-RELATED"/>
    <property type="match status" value="1"/>
</dbReference>
<reference evidence="2 3" key="1">
    <citation type="submission" date="2020-08" db="EMBL/GenBank/DDBJ databases">
        <title>Aphidius gifuensis genome sequencing and assembly.</title>
        <authorList>
            <person name="Du Z."/>
        </authorList>
    </citation>
    <scope>NUCLEOTIDE SEQUENCE [LARGE SCALE GENOMIC DNA]</scope>
    <source>
        <strain evidence="2">YNYX2018</strain>
        <tissue evidence="2">Adults</tissue>
    </source>
</reference>
<dbReference type="Pfam" id="PF21534">
    <property type="entry name" value="Rost"/>
    <property type="match status" value="1"/>
</dbReference>
<keyword evidence="1" id="KW-0812">Transmembrane</keyword>
<feature type="transmembrane region" description="Helical" evidence="1">
    <location>
        <begin position="93"/>
        <end position="116"/>
    </location>
</feature>
<feature type="transmembrane region" description="Helical" evidence="1">
    <location>
        <begin position="155"/>
        <end position="177"/>
    </location>
</feature>
<feature type="transmembrane region" description="Helical" evidence="1">
    <location>
        <begin position="189"/>
        <end position="210"/>
    </location>
</feature>
<proteinExistence type="predicted"/>
<name>A0A835CRS8_APHGI</name>
<feature type="transmembrane region" description="Helical" evidence="1">
    <location>
        <begin position="217"/>
        <end position="237"/>
    </location>
</feature>
<dbReference type="PANTHER" id="PTHR12242:SF49">
    <property type="entry name" value="HEADBUTT, ISOFORM E"/>
    <property type="match status" value="1"/>
</dbReference>
<keyword evidence="3" id="KW-1185">Reference proteome</keyword>
<sequence length="318" mass="37599">MIPCIYKIAYRRTMVKNIWCRKLCRDIASWPRTKSHLYSFTNAKQFTEPRYQNNISLGYINYRVIILLLWTIIILCSMFEIGSFKPHGHNYLWPIYLTNWDLTFGFVQSILGFIIVKKRWNLQKQKSSSTPTAPATATADHHHHHNLKYDKIVKLYWFFYTVTLTLAIGVTASYWILVYNPKYHSIDPLNIMIHVCNSILIICDFIVTNVPLKYRHFWWSISIILIYIIFTIIYFIAGGTDKRGKHCIYDAMDWNKPIKTILLTGGAIICLIIVHCLLCYLTIIKERLYSYCENNKNHELPINYHNNDMEKFHSIEIV</sequence>
<dbReference type="EMBL" id="JACMRX010000004">
    <property type="protein sequence ID" value="KAF7991533.1"/>
    <property type="molecule type" value="Genomic_DNA"/>
</dbReference>